<feature type="transmembrane region" description="Helical" evidence="3">
    <location>
        <begin position="31"/>
        <end position="48"/>
    </location>
</feature>
<protein>
    <submittedName>
        <fullName evidence="4">Tetratricopeptide TPR_2 repeat protein</fullName>
    </submittedName>
</protein>
<feature type="transmembrane region" description="Helical" evidence="3">
    <location>
        <begin position="89"/>
        <end position="107"/>
    </location>
</feature>
<feature type="region of interest" description="Disordered" evidence="2">
    <location>
        <begin position="557"/>
        <end position="596"/>
    </location>
</feature>
<accession>D0KWQ4</accession>
<feature type="transmembrane region" description="Helical" evidence="3">
    <location>
        <begin position="376"/>
        <end position="399"/>
    </location>
</feature>
<evidence type="ECO:0000313" key="5">
    <source>
        <dbReference type="Proteomes" id="UP000009102"/>
    </source>
</evidence>
<dbReference type="RefSeq" id="WP_012823087.1">
    <property type="nucleotide sequence ID" value="NC_013422.1"/>
</dbReference>
<keyword evidence="3" id="KW-0472">Membrane</keyword>
<dbReference type="InterPro" id="IPR036465">
    <property type="entry name" value="vWFA_dom_sf"/>
</dbReference>
<keyword evidence="1" id="KW-0802">TPR repeat</keyword>
<dbReference type="OrthoDB" id="5801125at2"/>
<evidence type="ECO:0000256" key="3">
    <source>
        <dbReference type="SAM" id="Phobius"/>
    </source>
</evidence>
<dbReference type="Gene3D" id="3.40.50.410">
    <property type="entry name" value="von Willebrand factor, type A domain"/>
    <property type="match status" value="1"/>
</dbReference>
<dbReference type="HOGENOM" id="CLU_420213_0_0_6"/>
<evidence type="ECO:0000256" key="1">
    <source>
        <dbReference type="PROSITE-ProRule" id="PRU00339"/>
    </source>
</evidence>
<name>D0KWQ4_HALNC</name>
<proteinExistence type="predicted"/>
<keyword evidence="3" id="KW-0812">Transmembrane</keyword>
<evidence type="ECO:0000256" key="2">
    <source>
        <dbReference type="SAM" id="MobiDB-lite"/>
    </source>
</evidence>
<sequence length="652" mass="69668">MLSSTANIFGLHDVLVWLSQRPLVMPHLAEPLWLGLLLVPLALFIWRWRARQKILNYADESLQHWAMQRASQASTTWAGRLRGRLIPSFWLLFWFSLALTLAGPQVMKAKNEQLATRPPVLFVVDDTAAMSVADVSPNRQSRATALLELLGQALNTHRLGLMIDNGEAGLLLPPTGDANLFAFYLKQLAHLAHPLAVPHPDRAFDWIAQMPDMRGGVVVWLTSGDANSFQGALGSRELAAAQALNKADVRLIAVTVAGAGGPLLKDGLPLKNTQDQVITSQPAPQRVAELAKLTGGAATQTHTLPQDVAFIRQAVSAVPNRAPDKNSAKAQRSLHELPLMLAWLSLLALAALSLGLKPLNGFVARLLRPNKTKPPIAAFLLVAIHGALMSALVAGLSFAPSGAWAADKPNHTAATFMSRSADDAEVAAGNRALKAGSYAQAQVAFSAAKGYAARFGAGLAAFRRADYAFAVDQLQMAVTLAHTPTQKAQAAFNLGDALTLAGRYAEARDAFTYVLSIKPPDETLTAAALTNRGIVQKMLQSFAKNGKNSTRFQGHQAAKYGYFKDPEKSRMDKEIQKSQGASAGSSQASTTATQPTTPFALNAATESSARSKLTLIHDAPAPLLDGLLRQQPYHLPTLTAPGKNQAMPAGAP</sequence>
<keyword evidence="3" id="KW-1133">Transmembrane helix</keyword>
<dbReference type="SUPFAM" id="SSF48452">
    <property type="entry name" value="TPR-like"/>
    <property type="match status" value="1"/>
</dbReference>
<dbReference type="SMART" id="SM00028">
    <property type="entry name" value="TPR"/>
    <property type="match status" value="2"/>
</dbReference>
<feature type="compositionally biased region" description="Low complexity" evidence="2">
    <location>
        <begin position="578"/>
        <end position="596"/>
    </location>
</feature>
<dbReference type="InterPro" id="IPR019734">
    <property type="entry name" value="TPR_rpt"/>
</dbReference>
<gene>
    <name evidence="4" type="ordered locus">Hneap_0188</name>
</gene>
<dbReference type="PROSITE" id="PS50005">
    <property type="entry name" value="TPR"/>
    <property type="match status" value="1"/>
</dbReference>
<dbReference type="eggNOG" id="COG0457">
    <property type="taxonomic scope" value="Bacteria"/>
</dbReference>
<feature type="transmembrane region" description="Helical" evidence="3">
    <location>
        <begin position="337"/>
        <end position="356"/>
    </location>
</feature>
<keyword evidence="5" id="KW-1185">Reference proteome</keyword>
<dbReference type="AlphaFoldDB" id="D0KWQ4"/>
<feature type="compositionally biased region" description="Basic and acidic residues" evidence="2">
    <location>
        <begin position="562"/>
        <end position="576"/>
    </location>
</feature>
<dbReference type="KEGG" id="hna:Hneap_0188"/>
<feature type="repeat" description="TPR" evidence="1">
    <location>
        <begin position="488"/>
        <end position="521"/>
    </location>
</feature>
<dbReference type="Gene3D" id="1.25.40.10">
    <property type="entry name" value="Tetratricopeptide repeat domain"/>
    <property type="match status" value="1"/>
</dbReference>
<evidence type="ECO:0000313" key="4">
    <source>
        <dbReference type="EMBL" id="ACX95051.1"/>
    </source>
</evidence>
<organism evidence="4 5">
    <name type="scientific">Halothiobacillus neapolitanus (strain ATCC 23641 / DSM 15147 / CIP 104769 / NCIMB 8539 / c2)</name>
    <name type="common">Thiobacillus neapolitanus</name>
    <dbReference type="NCBI Taxonomy" id="555778"/>
    <lineage>
        <taxon>Bacteria</taxon>
        <taxon>Pseudomonadati</taxon>
        <taxon>Pseudomonadota</taxon>
        <taxon>Gammaproteobacteria</taxon>
        <taxon>Chromatiales</taxon>
        <taxon>Halothiobacillaceae</taxon>
        <taxon>Halothiobacillus</taxon>
    </lineage>
</organism>
<reference evidence="4 5" key="1">
    <citation type="submission" date="2009-10" db="EMBL/GenBank/DDBJ databases">
        <title>Complete sequence of Halothiobacillus neapolitanus c2.</title>
        <authorList>
            <consortium name="US DOE Joint Genome Institute"/>
            <person name="Lucas S."/>
            <person name="Copeland A."/>
            <person name="Lapidus A."/>
            <person name="Glavina del Rio T."/>
            <person name="Tice H."/>
            <person name="Bruce D."/>
            <person name="Goodwin L."/>
            <person name="Pitluck S."/>
            <person name="Davenport K."/>
            <person name="Brettin T."/>
            <person name="Detter J.C."/>
            <person name="Han C."/>
            <person name="Tapia R."/>
            <person name="Larimer F."/>
            <person name="Land M."/>
            <person name="Hauser L."/>
            <person name="Kyrpides N."/>
            <person name="Mikhailova N."/>
            <person name="Kerfeld C."/>
            <person name="Cannon G."/>
            <person name="Heinhort S."/>
        </authorList>
    </citation>
    <scope>NUCLEOTIDE SEQUENCE [LARGE SCALE GENOMIC DNA]</scope>
    <source>
        <strain evidence="5">ATCC 23641 / c2</strain>
    </source>
</reference>
<dbReference type="InterPro" id="IPR011990">
    <property type="entry name" value="TPR-like_helical_dom_sf"/>
</dbReference>
<dbReference type="Proteomes" id="UP000009102">
    <property type="component" value="Chromosome"/>
</dbReference>
<dbReference type="EMBL" id="CP001801">
    <property type="protein sequence ID" value="ACX95051.1"/>
    <property type="molecule type" value="Genomic_DNA"/>
</dbReference>
<dbReference type="SUPFAM" id="SSF53300">
    <property type="entry name" value="vWA-like"/>
    <property type="match status" value="1"/>
</dbReference>
<dbReference type="STRING" id="555778.Hneap_0188"/>